<protein>
    <recommendedName>
        <fullName evidence="8">Rhodopsin domain-containing protein</fullName>
    </recommendedName>
</protein>
<dbReference type="PANTHER" id="PTHR33048:SF55">
    <property type="entry name" value="INTEGRAL MEMBRANE PROTEIN"/>
    <property type="match status" value="1"/>
</dbReference>
<evidence type="ECO:0000256" key="7">
    <source>
        <dbReference type="SAM" id="Phobius"/>
    </source>
</evidence>
<name>A0A1E1M3A3_RHYSE</name>
<evidence type="ECO:0000256" key="4">
    <source>
        <dbReference type="ARBA" id="ARBA00023136"/>
    </source>
</evidence>
<feature type="compositionally biased region" description="Basic and acidic residues" evidence="6">
    <location>
        <begin position="314"/>
        <end position="324"/>
    </location>
</feature>
<feature type="region of interest" description="Disordered" evidence="6">
    <location>
        <begin position="280"/>
        <end position="419"/>
    </location>
</feature>
<evidence type="ECO:0000256" key="3">
    <source>
        <dbReference type="ARBA" id="ARBA00022989"/>
    </source>
</evidence>
<evidence type="ECO:0000313" key="9">
    <source>
        <dbReference type="EMBL" id="CZT43580.1"/>
    </source>
</evidence>
<dbReference type="PANTHER" id="PTHR33048">
    <property type="entry name" value="PTH11-LIKE INTEGRAL MEMBRANE PROTEIN (AFU_ORTHOLOGUE AFUA_5G11245)"/>
    <property type="match status" value="1"/>
</dbReference>
<feature type="compositionally biased region" description="Basic and acidic residues" evidence="6">
    <location>
        <begin position="395"/>
        <end position="419"/>
    </location>
</feature>
<comment type="subcellular location">
    <subcellularLocation>
        <location evidence="1">Membrane</location>
        <topology evidence="1">Multi-pass membrane protein</topology>
    </subcellularLocation>
</comment>
<feature type="compositionally biased region" description="Basic and acidic residues" evidence="6">
    <location>
        <begin position="371"/>
        <end position="386"/>
    </location>
</feature>
<reference evidence="10" key="1">
    <citation type="submission" date="2016-03" db="EMBL/GenBank/DDBJ databases">
        <authorList>
            <person name="Guldener U."/>
        </authorList>
    </citation>
    <scope>NUCLEOTIDE SEQUENCE [LARGE SCALE GENOMIC DNA]</scope>
</reference>
<dbReference type="InterPro" id="IPR052337">
    <property type="entry name" value="SAT4-like"/>
</dbReference>
<dbReference type="Pfam" id="PF20684">
    <property type="entry name" value="Fung_rhodopsin"/>
    <property type="match status" value="1"/>
</dbReference>
<keyword evidence="4 7" id="KW-0472">Membrane</keyword>
<proteinExistence type="inferred from homology"/>
<evidence type="ECO:0000256" key="2">
    <source>
        <dbReference type="ARBA" id="ARBA00022692"/>
    </source>
</evidence>
<dbReference type="InterPro" id="IPR049326">
    <property type="entry name" value="Rhodopsin_dom_fungi"/>
</dbReference>
<dbReference type="Proteomes" id="UP000177625">
    <property type="component" value="Unassembled WGS sequence"/>
</dbReference>
<evidence type="ECO:0000256" key="5">
    <source>
        <dbReference type="ARBA" id="ARBA00038359"/>
    </source>
</evidence>
<feature type="compositionally biased region" description="Low complexity" evidence="6">
    <location>
        <begin position="282"/>
        <end position="302"/>
    </location>
</feature>
<feature type="transmembrane region" description="Helical" evidence="7">
    <location>
        <begin position="90"/>
        <end position="115"/>
    </location>
</feature>
<feature type="transmembrane region" description="Helical" evidence="7">
    <location>
        <begin position="20"/>
        <end position="37"/>
    </location>
</feature>
<feature type="transmembrane region" description="Helical" evidence="7">
    <location>
        <begin position="170"/>
        <end position="192"/>
    </location>
</feature>
<comment type="similarity">
    <text evidence="5">Belongs to the SAT4 family.</text>
</comment>
<organism evidence="9 10">
    <name type="scientific">Rhynchosporium secalis</name>
    <name type="common">Barley scald fungus</name>
    <dbReference type="NCBI Taxonomy" id="38038"/>
    <lineage>
        <taxon>Eukaryota</taxon>
        <taxon>Fungi</taxon>
        <taxon>Dikarya</taxon>
        <taxon>Ascomycota</taxon>
        <taxon>Pezizomycotina</taxon>
        <taxon>Leotiomycetes</taxon>
        <taxon>Helotiales</taxon>
        <taxon>Ploettnerulaceae</taxon>
        <taxon>Rhynchosporium</taxon>
    </lineage>
</organism>
<dbReference type="AlphaFoldDB" id="A0A1E1M3A3"/>
<gene>
    <name evidence="9" type="ORF">RSE6_03642</name>
</gene>
<sequence length="419" mass="47779">MVLAIDNSDLHHGDFEKRAVIIFLCLTPTFLFLRFVSRVTSKQLGKDDWAALAAFVFTTCCNIVTLAAFAHGWGRHKKNLHPRDLQICLILHWIFQITYKMSVACNKVSILLLYLRIMPQRLYRLAIFTLLTIVGLFALATTIAGVFQCIPVDKAWNKKKPGHCYNLVNAWYSNAVFSIVTDILILMLPMHMVYKLQRDRREKFLLYSVFGLGIFVTFTSIMRFFALKSAKNPDTTYDITSGFWSVIEINVGVICICLPPLRSLLSRQFAFFNHSRTRITDSPSNPNSKSKYPHDSSSSAPSELVTIGGTGGSRNRERERDLDNRRRRQELGAESSEEDLVFMRDGKEDVEHGPESGNSDRECGMGGGIVKKTEFDFEITERRVDEGASDAESGVEERERQRERERSGRTWERVFPHAS</sequence>
<dbReference type="GO" id="GO:0016020">
    <property type="term" value="C:membrane"/>
    <property type="evidence" value="ECO:0007669"/>
    <property type="project" value="UniProtKB-SubCell"/>
</dbReference>
<feature type="compositionally biased region" description="Basic and acidic residues" evidence="6">
    <location>
        <begin position="341"/>
        <end position="363"/>
    </location>
</feature>
<evidence type="ECO:0000313" key="10">
    <source>
        <dbReference type="Proteomes" id="UP000177625"/>
    </source>
</evidence>
<dbReference type="EMBL" id="FJVC01000139">
    <property type="protein sequence ID" value="CZT43580.1"/>
    <property type="molecule type" value="Genomic_DNA"/>
</dbReference>
<evidence type="ECO:0000259" key="8">
    <source>
        <dbReference type="Pfam" id="PF20684"/>
    </source>
</evidence>
<evidence type="ECO:0000256" key="1">
    <source>
        <dbReference type="ARBA" id="ARBA00004141"/>
    </source>
</evidence>
<keyword evidence="2 7" id="KW-0812">Transmembrane</keyword>
<keyword evidence="10" id="KW-1185">Reference proteome</keyword>
<feature type="domain" description="Rhodopsin" evidence="8">
    <location>
        <begin position="33"/>
        <end position="267"/>
    </location>
</feature>
<keyword evidence="3 7" id="KW-1133">Transmembrane helix</keyword>
<feature type="transmembrane region" description="Helical" evidence="7">
    <location>
        <begin position="242"/>
        <end position="261"/>
    </location>
</feature>
<evidence type="ECO:0000256" key="6">
    <source>
        <dbReference type="SAM" id="MobiDB-lite"/>
    </source>
</evidence>
<feature type="transmembrane region" description="Helical" evidence="7">
    <location>
        <begin position="127"/>
        <end position="150"/>
    </location>
</feature>
<feature type="transmembrane region" description="Helical" evidence="7">
    <location>
        <begin position="204"/>
        <end position="222"/>
    </location>
</feature>
<feature type="transmembrane region" description="Helical" evidence="7">
    <location>
        <begin position="49"/>
        <end position="70"/>
    </location>
</feature>
<accession>A0A1E1M3A3</accession>